<keyword evidence="5" id="KW-0539">Nucleus</keyword>
<evidence type="ECO:0000256" key="2">
    <source>
        <dbReference type="ARBA" id="ARBA00010304"/>
    </source>
</evidence>
<sequence length="596" mass="67347">MLNKVKKGGVARKKKPLCDISNMNKITSYFKPKQQSVGKLIVETSSEESEKQSALSVVKTEEIIELDIDSTIDNNSADNIETSGKLQVYKDEIDCIEVKETSITQTIIDSDSEVCVKYEKNEVALTEVSSSLSLQNQIFIESSDDDCEMVIKAYIENELDNQLVTTSDEIGQSSIKIEEREDNKSGNSIQTNWWLSEWGKVKSSITQSETELTIHSSTLSNCQVNPPPIKSPLPKSKRTKFTVDAFNYGHNPDLPVYFLTHFHSDHYTGLNSKFKYSKVFCSQITANLVIEKLKVKPEFVVPLPMNQPVIIDRVKVTLFGANHCPGSALILFEVPNPIGSTLPPTRILHTGDLRVCSEHLSIPEFQNLDYLYLDTTYLNTSYKFPLQSDVISKVVEFSKEFMGEKTLTSSFGLKQSSLFDHFSAPSKSINYLNKKKLIIVGTYLIGKERIFLSIANALNSKIFVSSEKLNLLKCFNSPNIESMLTRNPRDAVVHVLKMHELSYAKLEEYLESFEGYFEEILAIKPTGWSFSNKSSTYKRANAYSSRDALSKQDSEDVIKFQKEFSIRNISLYGVPYSEHSSFSELKSFVESVKNKN</sequence>
<proteinExistence type="inferred from homology"/>
<keyword evidence="4" id="KW-0234">DNA repair</keyword>
<keyword evidence="3" id="KW-0227">DNA damage</keyword>
<dbReference type="CDD" id="cd16273">
    <property type="entry name" value="SNM1A-1C-like_MBL-fold"/>
    <property type="match status" value="1"/>
</dbReference>
<dbReference type="OrthoDB" id="262529at2759"/>
<evidence type="ECO:0000313" key="8">
    <source>
        <dbReference type="Proteomes" id="UP000070444"/>
    </source>
</evidence>
<dbReference type="STRING" id="796925.A0A137P3W8"/>
<dbReference type="GO" id="GO:0006303">
    <property type="term" value="P:double-strand break repair via nonhomologous end joining"/>
    <property type="evidence" value="ECO:0007669"/>
    <property type="project" value="TreeGrafter"/>
</dbReference>
<dbReference type="GO" id="GO:0036297">
    <property type="term" value="P:interstrand cross-link repair"/>
    <property type="evidence" value="ECO:0007669"/>
    <property type="project" value="TreeGrafter"/>
</dbReference>
<dbReference type="EMBL" id="KQ964525">
    <property type="protein sequence ID" value="KXN69722.1"/>
    <property type="molecule type" value="Genomic_DNA"/>
</dbReference>
<organism evidence="7 8">
    <name type="scientific">Conidiobolus coronatus (strain ATCC 28846 / CBS 209.66 / NRRL 28638)</name>
    <name type="common">Delacroixia coronata</name>
    <dbReference type="NCBI Taxonomy" id="796925"/>
    <lineage>
        <taxon>Eukaryota</taxon>
        <taxon>Fungi</taxon>
        <taxon>Fungi incertae sedis</taxon>
        <taxon>Zoopagomycota</taxon>
        <taxon>Entomophthoromycotina</taxon>
        <taxon>Entomophthoromycetes</taxon>
        <taxon>Entomophthorales</taxon>
        <taxon>Ancylistaceae</taxon>
        <taxon>Conidiobolus</taxon>
    </lineage>
</organism>
<evidence type="ECO:0000256" key="1">
    <source>
        <dbReference type="ARBA" id="ARBA00004123"/>
    </source>
</evidence>
<dbReference type="GO" id="GO:0003684">
    <property type="term" value="F:damaged DNA binding"/>
    <property type="evidence" value="ECO:0007669"/>
    <property type="project" value="TreeGrafter"/>
</dbReference>
<dbReference type="Proteomes" id="UP000070444">
    <property type="component" value="Unassembled WGS sequence"/>
</dbReference>
<comment type="similarity">
    <text evidence="2">Belongs to the DNA repair metallo-beta-lactamase (DRMBL) family.</text>
</comment>
<accession>A0A137P3W8</accession>
<evidence type="ECO:0000259" key="6">
    <source>
        <dbReference type="Pfam" id="PF07522"/>
    </source>
</evidence>
<keyword evidence="8" id="KW-1185">Reference proteome</keyword>
<dbReference type="Gene3D" id="3.40.50.12650">
    <property type="match status" value="1"/>
</dbReference>
<dbReference type="GO" id="GO:0005634">
    <property type="term" value="C:nucleus"/>
    <property type="evidence" value="ECO:0007669"/>
    <property type="project" value="UniProtKB-SubCell"/>
</dbReference>
<dbReference type="AlphaFoldDB" id="A0A137P3W8"/>
<comment type="subcellular location">
    <subcellularLocation>
        <location evidence="1">Nucleus</location>
    </subcellularLocation>
</comment>
<evidence type="ECO:0000256" key="3">
    <source>
        <dbReference type="ARBA" id="ARBA00022763"/>
    </source>
</evidence>
<dbReference type="SUPFAM" id="SSF56281">
    <property type="entry name" value="Metallo-hydrolase/oxidoreductase"/>
    <property type="match status" value="1"/>
</dbReference>
<name>A0A137P3W8_CONC2</name>
<dbReference type="InterPro" id="IPR011084">
    <property type="entry name" value="DRMBL"/>
</dbReference>
<dbReference type="GO" id="GO:0035312">
    <property type="term" value="F:5'-3' DNA exonuclease activity"/>
    <property type="evidence" value="ECO:0007669"/>
    <property type="project" value="TreeGrafter"/>
</dbReference>
<dbReference type="FunFam" id="3.40.50.12650:FF:000001">
    <property type="entry name" value="DNA cross-link repair 1A"/>
    <property type="match status" value="1"/>
</dbReference>
<feature type="domain" description="DNA repair metallo-beta-lactamase" evidence="6">
    <location>
        <begin position="479"/>
        <end position="595"/>
    </location>
</feature>
<dbReference type="InterPro" id="IPR036866">
    <property type="entry name" value="RibonucZ/Hydroxyglut_hydro"/>
</dbReference>
<gene>
    <name evidence="7" type="ORF">CONCODRAFT_7807</name>
</gene>
<dbReference type="Pfam" id="PF07522">
    <property type="entry name" value="DRMBL"/>
    <property type="match status" value="1"/>
</dbReference>
<evidence type="ECO:0000256" key="5">
    <source>
        <dbReference type="ARBA" id="ARBA00023242"/>
    </source>
</evidence>
<reference evidence="7 8" key="1">
    <citation type="journal article" date="2015" name="Genome Biol. Evol.">
        <title>Phylogenomic analyses indicate that early fungi evolved digesting cell walls of algal ancestors of land plants.</title>
        <authorList>
            <person name="Chang Y."/>
            <person name="Wang S."/>
            <person name="Sekimoto S."/>
            <person name="Aerts A.L."/>
            <person name="Choi C."/>
            <person name="Clum A."/>
            <person name="LaButti K.M."/>
            <person name="Lindquist E.A."/>
            <person name="Yee Ngan C."/>
            <person name="Ohm R.A."/>
            <person name="Salamov A.A."/>
            <person name="Grigoriev I.V."/>
            <person name="Spatafora J.W."/>
            <person name="Berbee M.L."/>
        </authorList>
    </citation>
    <scope>NUCLEOTIDE SEQUENCE [LARGE SCALE GENOMIC DNA]</scope>
    <source>
        <strain evidence="7 8">NRRL 28638</strain>
    </source>
</reference>
<protein>
    <submittedName>
        <fullName evidence="7">DRMBL-domain-containing protein</fullName>
    </submittedName>
</protein>
<evidence type="ECO:0000256" key="4">
    <source>
        <dbReference type="ARBA" id="ARBA00023204"/>
    </source>
</evidence>
<evidence type="ECO:0000313" key="7">
    <source>
        <dbReference type="EMBL" id="KXN69722.1"/>
    </source>
</evidence>
<dbReference type="PANTHER" id="PTHR23240">
    <property type="entry name" value="DNA CROSS-LINK REPAIR PROTEIN PSO2/SNM1-RELATED"/>
    <property type="match status" value="1"/>
</dbReference>
<dbReference type="PANTHER" id="PTHR23240:SF6">
    <property type="entry name" value="DNA CROSS-LINK REPAIR 1A PROTEIN"/>
    <property type="match status" value="1"/>
</dbReference>
<dbReference type="Gene3D" id="3.60.15.10">
    <property type="entry name" value="Ribonuclease Z/Hydroxyacylglutathione hydrolase-like"/>
    <property type="match status" value="1"/>
</dbReference>